<dbReference type="GO" id="GO:0004806">
    <property type="term" value="F:triacylglycerol lipase activity"/>
    <property type="evidence" value="ECO:0007669"/>
    <property type="project" value="TreeGrafter"/>
</dbReference>
<dbReference type="SUPFAM" id="SSF53098">
    <property type="entry name" value="Ribonuclease H-like"/>
    <property type="match status" value="1"/>
</dbReference>
<organism evidence="7 8">
    <name type="scientific">Pyrenophora tritici-repentis</name>
    <dbReference type="NCBI Taxonomy" id="45151"/>
    <lineage>
        <taxon>Eukaryota</taxon>
        <taxon>Fungi</taxon>
        <taxon>Dikarya</taxon>
        <taxon>Ascomycota</taxon>
        <taxon>Pezizomycotina</taxon>
        <taxon>Dothideomycetes</taxon>
        <taxon>Pleosporomycetidae</taxon>
        <taxon>Pleosporales</taxon>
        <taxon>Pleosporineae</taxon>
        <taxon>Pleosporaceae</taxon>
        <taxon>Pyrenophora</taxon>
    </lineage>
</organism>
<keyword evidence="2" id="KW-0521">NADP</keyword>
<comment type="caution">
    <text evidence="7">The sequence shown here is derived from an EMBL/GenBank/DDBJ whole genome shotgun (WGS) entry which is preliminary data.</text>
</comment>
<feature type="compositionally biased region" description="Polar residues" evidence="5">
    <location>
        <begin position="311"/>
        <end position="339"/>
    </location>
</feature>
<dbReference type="GO" id="GO:0006654">
    <property type="term" value="P:phosphatidic acid biosynthetic process"/>
    <property type="evidence" value="ECO:0007669"/>
    <property type="project" value="TreeGrafter"/>
</dbReference>
<dbReference type="InterPro" id="IPR020904">
    <property type="entry name" value="Sc_DH/Rdtase_CS"/>
</dbReference>
<dbReference type="PROSITE" id="PS50994">
    <property type="entry name" value="INTEGRASE"/>
    <property type="match status" value="1"/>
</dbReference>
<dbReference type="SUPFAM" id="SSF51735">
    <property type="entry name" value="NAD(P)-binding Rossmann-fold domains"/>
    <property type="match status" value="1"/>
</dbReference>
<dbReference type="Pfam" id="PF13976">
    <property type="entry name" value="gag_pre-integrs"/>
    <property type="match status" value="1"/>
</dbReference>
<feature type="compositionally biased region" description="Low complexity" evidence="5">
    <location>
        <begin position="70"/>
        <end position="91"/>
    </location>
</feature>
<dbReference type="GO" id="GO:0005783">
    <property type="term" value="C:endoplasmic reticulum"/>
    <property type="evidence" value="ECO:0007669"/>
    <property type="project" value="TreeGrafter"/>
</dbReference>
<dbReference type="InterPro" id="IPR025724">
    <property type="entry name" value="GAG-pre-integrase_dom"/>
</dbReference>
<dbReference type="PRINTS" id="PR00080">
    <property type="entry name" value="SDRFAMILY"/>
</dbReference>
<keyword evidence="4" id="KW-0560">Oxidoreductase</keyword>
<dbReference type="GO" id="GO:0005811">
    <property type="term" value="C:lipid droplet"/>
    <property type="evidence" value="ECO:0007669"/>
    <property type="project" value="TreeGrafter"/>
</dbReference>
<evidence type="ECO:0000256" key="4">
    <source>
        <dbReference type="ARBA" id="ARBA00023002"/>
    </source>
</evidence>
<dbReference type="GO" id="GO:0000140">
    <property type="term" value="F:acylglycerone-phosphate reductase (NADP+) activity"/>
    <property type="evidence" value="ECO:0007669"/>
    <property type="project" value="TreeGrafter"/>
</dbReference>
<dbReference type="Pfam" id="PF00106">
    <property type="entry name" value="adh_short"/>
    <property type="match status" value="1"/>
</dbReference>
<dbReference type="InterPro" id="IPR057670">
    <property type="entry name" value="SH3_retrovirus"/>
</dbReference>
<proteinExistence type="inferred from homology"/>
<dbReference type="EMBL" id="NRDI02000008">
    <property type="protein sequence ID" value="KAI1514043.1"/>
    <property type="molecule type" value="Genomic_DNA"/>
</dbReference>
<evidence type="ECO:0000313" key="7">
    <source>
        <dbReference type="EMBL" id="KAI1514043.1"/>
    </source>
</evidence>
<evidence type="ECO:0000256" key="3">
    <source>
        <dbReference type="ARBA" id="ARBA00022884"/>
    </source>
</evidence>
<dbReference type="GO" id="GO:0015074">
    <property type="term" value="P:DNA integration"/>
    <property type="evidence" value="ECO:0007669"/>
    <property type="project" value="InterPro"/>
</dbReference>
<dbReference type="InterPro" id="IPR002347">
    <property type="entry name" value="SDR_fam"/>
</dbReference>
<protein>
    <submittedName>
        <fullName evidence="7">Short chain dehydrogenase</fullName>
    </submittedName>
</protein>
<evidence type="ECO:0000256" key="5">
    <source>
        <dbReference type="SAM" id="MobiDB-lite"/>
    </source>
</evidence>
<dbReference type="InterPro" id="IPR001584">
    <property type="entry name" value="Integrase_cat-core"/>
</dbReference>
<feature type="region of interest" description="Disordered" evidence="5">
    <location>
        <begin position="874"/>
        <end position="904"/>
    </location>
</feature>
<evidence type="ECO:0000256" key="2">
    <source>
        <dbReference type="ARBA" id="ARBA00022857"/>
    </source>
</evidence>
<evidence type="ECO:0000256" key="1">
    <source>
        <dbReference type="ARBA" id="ARBA00006484"/>
    </source>
</evidence>
<feature type="domain" description="Integrase catalytic" evidence="6">
    <location>
        <begin position="593"/>
        <end position="761"/>
    </location>
</feature>
<dbReference type="GO" id="GO:0005634">
    <property type="term" value="C:nucleus"/>
    <property type="evidence" value="ECO:0007669"/>
    <property type="project" value="UniProtKB-ARBA"/>
</dbReference>
<evidence type="ECO:0000259" key="6">
    <source>
        <dbReference type="PROSITE" id="PS50994"/>
    </source>
</evidence>
<feature type="region of interest" description="Disordered" evidence="5">
    <location>
        <begin position="305"/>
        <end position="360"/>
    </location>
</feature>
<keyword evidence="3" id="KW-0694">RNA-binding</keyword>
<dbReference type="PANTHER" id="PTHR44169:SF6">
    <property type="entry name" value="NADPH-DEPENDENT 1-ACYLDIHYDROXYACETONE PHOSPHATE REDUCTASE"/>
    <property type="match status" value="1"/>
</dbReference>
<keyword evidence="8" id="KW-1185">Reference proteome</keyword>
<evidence type="ECO:0000313" key="8">
    <source>
        <dbReference type="Proteomes" id="UP000249757"/>
    </source>
</evidence>
<dbReference type="InterPro" id="IPR012337">
    <property type="entry name" value="RNaseH-like_sf"/>
</dbReference>
<dbReference type="GO" id="GO:0003723">
    <property type="term" value="F:RNA binding"/>
    <property type="evidence" value="ECO:0007669"/>
    <property type="project" value="UniProtKB-KW"/>
</dbReference>
<feature type="region of interest" description="Disordered" evidence="5">
    <location>
        <begin position="69"/>
        <end position="91"/>
    </location>
</feature>
<dbReference type="Pfam" id="PF22936">
    <property type="entry name" value="Pol_BBD"/>
    <property type="match status" value="1"/>
</dbReference>
<dbReference type="InterPro" id="IPR054722">
    <property type="entry name" value="PolX-like_BBD"/>
</dbReference>
<reference evidence="8" key="1">
    <citation type="journal article" date="2022" name="Microb. Genom.">
        <title>A global pangenome for the wheat fungal pathogen Pyrenophora tritici-repentis and prediction of effector protein structural homology.</title>
        <authorList>
            <person name="Moolhuijzen P.M."/>
            <person name="See P.T."/>
            <person name="Shi G."/>
            <person name="Powell H.R."/>
            <person name="Cockram J."/>
            <person name="Jorgensen L.N."/>
            <person name="Benslimane H."/>
            <person name="Strelkov S.E."/>
            <person name="Turner J."/>
            <person name="Liu Z."/>
            <person name="Moffat C.S."/>
        </authorList>
    </citation>
    <scope>NUCLEOTIDE SEQUENCE [LARGE SCALE GENOMIC DNA]</scope>
</reference>
<sequence>MATNQSQRDATVILTDSSKWIPWYRQIKMQCEALEIWDIVDPAGNTQPRTKPTEPLPPLVSDYEPAAALRNTSSAPSSSTRTARANARAPTQDTVDIVNPAVQTPAIPARYSELSAEGKEAYDGDSREFKMVFESYKIRERNYRDERTNIAAMIRHLNATVSPHLQVSCFEEHGTLRTWITNLQVAVGVDLDDEIRRVRERYHDSLRPMRSPQNWESWLSEYDQAATRAEALKIGDVIQSKLVVDDFLKAVSKIAPAWMATFTGAGSDRNNIERRQMMKLFREHMSLAHPTRGKSRSAFMTGEAAYAASGESDSNTQGDASSVQIRAPSTNPSQGNQRQTNKRKMNAPGNKSKQFQKRNTAEAGDICPAYGREISRLDEGMMKAAFNASNQGYPLKDAFILDSGSTTHICNNLSRLEEVRPPAMGDYIWAGNSRVWIQGYGAVKVTAERAQGKQILHLSNVAWCPDFLCSLVSFRLLRRQGIWWDNREDPTSLRRWDGSTIATLSEHYGQWVIEPPTTSTSAFHVRMNRAKRSPQKATAILWHKRLGHPGPSAIEHLVQQSEGVRIKGITTVECDACGRSKSKRQIRRTPRLNDEGPGERVAIDFHEYEDGSFTKEKSQMLVTCRRSRYTWDFYFKDNRPARSIIRLLGLFVQFMKKQFNITVKVIETDNEIVTVKQEVEKWCTSLSIKLEPSAPDTQAQNGGAERSGGVIKEKARAIRLDANLPWELWPETTRAAVYLYNRTPNYPNNWKTPYEIFFTRAAAINGIVTGPRKPNQAHLKAYGCKAFAMTDDTHRGKSRLQRLDPKAWIGYLVGYQSTNIYRIWIPSMAKVISTRDVVFDEDTIFNGKTEDLMDNLMHNTLEEIATWVRTVELPGTQSQQPETETFYEDDTTQEESPRTQKTRYHQGRKVVEAYLTPPPTPPPVALLVQGEVNNEDMTNMSNQSTSMTSPWAAAFMAGTESGHIGFQVLGTVRDPAKYTSPHKNITYLPLEVTSNESIQELFKRVTEITGGKLDILYNNAGRNYVIPALDYDEDELMDLFQTNLFSVMKMCSTFIPLLVEAKGTIAQTGSIAGIMPYIWGAPYNASKAALHAYSDTLRVELAPLGVRVITVVTGGVISNIARNDRKLPLGSLMAPLAAEYERRLKHSQELGMNTRQYASSCVKQVIAGDGLLSKKRWIWEGKMSWLVWFAWTFLPTSVLDYYFTSQFNLNKLRGTVGPDKKDR</sequence>
<dbReference type="PANTHER" id="PTHR44169">
    <property type="entry name" value="NADPH-DEPENDENT 1-ACYLDIHYDROXYACETONE PHOSPHATE REDUCTASE"/>
    <property type="match status" value="1"/>
</dbReference>
<dbReference type="Gene3D" id="3.40.50.720">
    <property type="entry name" value="NAD(P)-binding Rossmann-like Domain"/>
    <property type="match status" value="1"/>
</dbReference>
<accession>A0A922NDJ9</accession>
<name>A0A922NDJ9_9PLEO</name>
<dbReference type="PROSITE" id="PS00061">
    <property type="entry name" value="ADH_SHORT"/>
    <property type="match status" value="1"/>
</dbReference>
<dbReference type="Proteomes" id="UP000249757">
    <property type="component" value="Unassembled WGS sequence"/>
</dbReference>
<dbReference type="Pfam" id="PF25597">
    <property type="entry name" value="SH3_retrovirus"/>
    <property type="match status" value="1"/>
</dbReference>
<dbReference type="PRINTS" id="PR00081">
    <property type="entry name" value="GDHRDH"/>
</dbReference>
<gene>
    <name evidence="7" type="ORF">Ptr86124_006673</name>
</gene>
<dbReference type="InterPro" id="IPR036397">
    <property type="entry name" value="RNaseH_sf"/>
</dbReference>
<dbReference type="AlphaFoldDB" id="A0A922NDJ9"/>
<dbReference type="Gene3D" id="3.30.420.10">
    <property type="entry name" value="Ribonuclease H-like superfamily/Ribonuclease H"/>
    <property type="match status" value="1"/>
</dbReference>
<dbReference type="GO" id="GO:0019433">
    <property type="term" value="P:triglyceride catabolic process"/>
    <property type="evidence" value="ECO:0007669"/>
    <property type="project" value="TreeGrafter"/>
</dbReference>
<dbReference type="InterPro" id="IPR036291">
    <property type="entry name" value="NAD(P)-bd_dom_sf"/>
</dbReference>
<comment type="similarity">
    <text evidence="1">Belongs to the short-chain dehydrogenases/reductases (SDR) family.</text>
</comment>